<sequence length="656" mass="72173">MPRSCRFLVFLGVWWLPLMLAGAEEQQDKGCSRSASNCGNLNISDPFWLPDWNVGRSCGPSDFEVTCFGNAPVLQSSLGIGFKIIDISYGERSLRVVDGGKLDLFPGSERCRLPVWNTSVKLGHPFTIDPGSLSLILYNCTDGAAAAAWASATSRDRELVQTTMGCGDEMKVLASAGVPYDATGSYAGYALEGCDAIIVPVMGSSAGKANASYYKQLIDDGFRLTWERPTLPAPADSSYAGDRKMGTGMILKIVGAGLGGAVLMACLVCFVWYKRKKRKQAIASKEFMRSGSSMTSYSKDLELDGSPHIFTFEELEVATDGFSTSRELGDGGFGTVYKGKLKDGRVVAVKRLYKNNYRRVEQFLNEVDILSRLLHQNLVTLYGCTSRMSRDLLLVYEFIANGTVADHLHGSRLAERGLTWPLRLNIAIETAEALAYLHAVEIIHRDVKTTNILLDNSFHVKVADFGLSRLFPLEVTHVSTVPQGTPGYVDPVYHQCYKLTDKSDVYSFGVVLVELISSKPAVDMSRSHSEINLANMALNRIQNHQVVQLVDPELGYDTDPETKRTIDRIAEVAFQCLQLERDLRPSIKEVVEILTCVRDGDCQSKSMKKKASQKEDVCLLEDGLQFSPDTVIHRFHSQSTNHSVASNASGLSNSKC</sequence>
<feature type="chain" id="PRO_5017368409" description="non-specific serine/threonine protein kinase" evidence="20">
    <location>
        <begin position="24"/>
        <end position="656"/>
    </location>
</feature>
<dbReference type="SMART" id="SM00220">
    <property type="entry name" value="S_TKc"/>
    <property type="match status" value="1"/>
</dbReference>
<evidence type="ECO:0000256" key="8">
    <source>
        <dbReference type="ARBA" id="ARBA00022729"/>
    </source>
</evidence>
<organism evidence="22">
    <name type="scientific">Triticum aestivum</name>
    <name type="common">Wheat</name>
    <dbReference type="NCBI Taxonomy" id="4565"/>
    <lineage>
        <taxon>Eukaryota</taxon>
        <taxon>Viridiplantae</taxon>
        <taxon>Streptophyta</taxon>
        <taxon>Embryophyta</taxon>
        <taxon>Tracheophyta</taxon>
        <taxon>Spermatophyta</taxon>
        <taxon>Magnoliopsida</taxon>
        <taxon>Liliopsida</taxon>
        <taxon>Poales</taxon>
        <taxon>Poaceae</taxon>
        <taxon>BOP clade</taxon>
        <taxon>Pooideae</taxon>
        <taxon>Triticodae</taxon>
        <taxon>Triticeae</taxon>
        <taxon>Triticinae</taxon>
        <taxon>Triticum</taxon>
    </lineage>
</organism>
<dbReference type="EnsemblPlants" id="TraesCS3A02G033400.5">
    <property type="protein sequence ID" value="TraesCS3A02G033400.5"/>
    <property type="gene ID" value="TraesCS3A02G033400"/>
</dbReference>
<evidence type="ECO:0000256" key="15">
    <source>
        <dbReference type="ARBA" id="ARBA00023180"/>
    </source>
</evidence>
<dbReference type="PROSITE" id="PS00108">
    <property type="entry name" value="PROTEIN_KINASE_ST"/>
    <property type="match status" value="1"/>
</dbReference>
<feature type="domain" description="Protein kinase" evidence="21">
    <location>
        <begin position="322"/>
        <end position="597"/>
    </location>
</feature>
<evidence type="ECO:0000256" key="3">
    <source>
        <dbReference type="ARBA" id="ARBA00022475"/>
    </source>
</evidence>
<dbReference type="Gene3D" id="3.30.200.20">
    <property type="entry name" value="Phosphorylase Kinase, domain 1"/>
    <property type="match status" value="1"/>
</dbReference>
<evidence type="ECO:0000313" key="22">
    <source>
        <dbReference type="EnsemblPlants" id="TraesCS3A02G033400.5"/>
    </source>
</evidence>
<dbReference type="GO" id="GO:0005886">
    <property type="term" value="C:plasma membrane"/>
    <property type="evidence" value="ECO:0007669"/>
    <property type="project" value="UniProtKB-SubCell"/>
</dbReference>
<dbReference type="Pfam" id="PF13947">
    <property type="entry name" value="GUB_WAK_bind"/>
    <property type="match status" value="1"/>
</dbReference>
<evidence type="ECO:0000256" key="18">
    <source>
        <dbReference type="PROSITE-ProRule" id="PRU10141"/>
    </source>
</evidence>
<keyword evidence="23" id="KW-1185">Reference proteome</keyword>
<evidence type="ECO:0000256" key="11">
    <source>
        <dbReference type="ARBA" id="ARBA00022840"/>
    </source>
</evidence>
<feature type="signal peptide" evidence="20">
    <location>
        <begin position="1"/>
        <end position="23"/>
    </location>
</feature>
<evidence type="ECO:0000256" key="14">
    <source>
        <dbReference type="ARBA" id="ARBA00023170"/>
    </source>
</evidence>
<dbReference type="GO" id="GO:0030247">
    <property type="term" value="F:polysaccharide binding"/>
    <property type="evidence" value="ECO:0007669"/>
    <property type="project" value="InterPro"/>
</dbReference>
<keyword evidence="9 18" id="KW-0547">Nucleotide-binding</keyword>
<gene>
    <name evidence="22" type="primary">LOC123059902</name>
</gene>
<keyword evidence="15" id="KW-0325">Glycoprotein</keyword>
<dbReference type="FunFam" id="3.30.200.20:FF:000214">
    <property type="entry name" value="WAK1-OsWAK receptor-like cytoplasmic kinase (OsWAK-RLCK)"/>
    <property type="match status" value="1"/>
</dbReference>
<keyword evidence="13 19" id="KW-0472">Membrane</keyword>
<evidence type="ECO:0000313" key="23">
    <source>
        <dbReference type="Proteomes" id="UP000019116"/>
    </source>
</evidence>
<evidence type="ECO:0000256" key="17">
    <source>
        <dbReference type="ARBA" id="ARBA00048679"/>
    </source>
</evidence>
<keyword evidence="6" id="KW-0808">Transferase</keyword>
<protein>
    <recommendedName>
        <fullName evidence="2">non-specific serine/threonine protein kinase</fullName>
        <ecNumber evidence="2">2.7.11.1</ecNumber>
    </recommendedName>
</protein>
<keyword evidence="12 19" id="KW-1133">Transmembrane helix</keyword>
<evidence type="ECO:0000256" key="4">
    <source>
        <dbReference type="ARBA" id="ARBA00022527"/>
    </source>
</evidence>
<dbReference type="GO" id="GO:0005524">
    <property type="term" value="F:ATP binding"/>
    <property type="evidence" value="ECO:0007669"/>
    <property type="project" value="UniProtKB-UniRule"/>
</dbReference>
<dbReference type="InterPro" id="IPR000719">
    <property type="entry name" value="Prot_kinase_dom"/>
</dbReference>
<evidence type="ECO:0000256" key="20">
    <source>
        <dbReference type="SAM" id="SignalP"/>
    </source>
</evidence>
<dbReference type="EC" id="2.7.11.1" evidence="2"/>
<dbReference type="InterPro" id="IPR025287">
    <property type="entry name" value="WAK_GUB"/>
</dbReference>
<dbReference type="Gramene" id="TraesCS3A02G033400.5">
    <property type="protein sequence ID" value="TraesCS3A02G033400.5"/>
    <property type="gene ID" value="TraesCS3A02G033400"/>
</dbReference>
<evidence type="ECO:0000256" key="6">
    <source>
        <dbReference type="ARBA" id="ARBA00022679"/>
    </source>
</evidence>
<evidence type="ECO:0000256" key="19">
    <source>
        <dbReference type="SAM" id="Phobius"/>
    </source>
</evidence>
<dbReference type="SUPFAM" id="SSF56112">
    <property type="entry name" value="Protein kinase-like (PK-like)"/>
    <property type="match status" value="1"/>
</dbReference>
<reference evidence="22" key="2">
    <citation type="submission" date="2018-10" db="UniProtKB">
        <authorList>
            <consortium name="EnsemblPlants"/>
        </authorList>
    </citation>
    <scope>IDENTIFICATION</scope>
</reference>
<evidence type="ECO:0000256" key="13">
    <source>
        <dbReference type="ARBA" id="ARBA00023136"/>
    </source>
</evidence>
<dbReference type="FunFam" id="1.10.510.10:FF:000161">
    <property type="entry name" value="Wall-associated receptor kinase-like 20"/>
    <property type="match status" value="1"/>
</dbReference>
<dbReference type="Gene3D" id="1.10.510.10">
    <property type="entry name" value="Transferase(Phosphotransferase) domain 1"/>
    <property type="match status" value="1"/>
</dbReference>
<keyword evidence="3" id="KW-1003">Cell membrane</keyword>
<keyword evidence="11 18" id="KW-0067">ATP-binding</keyword>
<dbReference type="AlphaFoldDB" id="A0A3B6E9E9"/>
<keyword evidence="14" id="KW-0675">Receptor</keyword>
<dbReference type="GO" id="GO:0004674">
    <property type="term" value="F:protein serine/threonine kinase activity"/>
    <property type="evidence" value="ECO:0007669"/>
    <property type="project" value="UniProtKB-KW"/>
</dbReference>
<dbReference type="PaxDb" id="4565-Traes_3AS_8EF6BB210.1"/>
<evidence type="ECO:0000256" key="2">
    <source>
        <dbReference type="ARBA" id="ARBA00012513"/>
    </source>
</evidence>
<evidence type="ECO:0000256" key="7">
    <source>
        <dbReference type="ARBA" id="ARBA00022692"/>
    </source>
</evidence>
<name>A0A3B6E9E9_WHEAT</name>
<dbReference type="SMR" id="A0A3B6E9E9"/>
<dbReference type="PROSITE" id="PS50011">
    <property type="entry name" value="PROTEIN_KINASE_DOM"/>
    <property type="match status" value="1"/>
</dbReference>
<dbReference type="InterPro" id="IPR011009">
    <property type="entry name" value="Kinase-like_dom_sf"/>
</dbReference>
<reference evidence="22" key="1">
    <citation type="submission" date="2018-08" db="EMBL/GenBank/DDBJ databases">
        <authorList>
            <person name="Rossello M."/>
        </authorList>
    </citation>
    <scope>NUCLEOTIDE SEQUENCE [LARGE SCALE GENOMIC DNA]</scope>
    <source>
        <strain evidence="22">cv. Chinese Spring</strain>
    </source>
</reference>
<dbReference type="InterPro" id="IPR008271">
    <property type="entry name" value="Ser/Thr_kinase_AS"/>
</dbReference>
<feature type="binding site" evidence="18">
    <location>
        <position position="350"/>
    </location>
    <ligand>
        <name>ATP</name>
        <dbReference type="ChEBI" id="CHEBI:30616"/>
    </ligand>
</feature>
<evidence type="ECO:0000259" key="21">
    <source>
        <dbReference type="PROSITE" id="PS50011"/>
    </source>
</evidence>
<evidence type="ECO:0000256" key="10">
    <source>
        <dbReference type="ARBA" id="ARBA00022777"/>
    </source>
</evidence>
<dbReference type="InterPro" id="IPR017441">
    <property type="entry name" value="Protein_kinase_ATP_BS"/>
</dbReference>
<keyword evidence="5" id="KW-0597">Phosphoprotein</keyword>
<dbReference type="Proteomes" id="UP000019116">
    <property type="component" value="Chromosome 3A"/>
</dbReference>
<evidence type="ECO:0000256" key="5">
    <source>
        <dbReference type="ARBA" id="ARBA00022553"/>
    </source>
</evidence>
<keyword evidence="7 19" id="KW-0812">Transmembrane</keyword>
<keyword evidence="4" id="KW-0723">Serine/threonine-protein kinase</keyword>
<evidence type="ECO:0000256" key="9">
    <source>
        <dbReference type="ARBA" id="ARBA00022741"/>
    </source>
</evidence>
<comment type="subcellular location">
    <subcellularLocation>
        <location evidence="1">Cell membrane</location>
        <topology evidence="1">Single-pass type I membrane protein</topology>
    </subcellularLocation>
</comment>
<comment type="catalytic activity">
    <reaction evidence="16">
        <text>L-threonyl-[protein] + ATP = O-phospho-L-threonyl-[protein] + ADP + H(+)</text>
        <dbReference type="Rhea" id="RHEA:46608"/>
        <dbReference type="Rhea" id="RHEA-COMP:11060"/>
        <dbReference type="Rhea" id="RHEA-COMP:11605"/>
        <dbReference type="ChEBI" id="CHEBI:15378"/>
        <dbReference type="ChEBI" id="CHEBI:30013"/>
        <dbReference type="ChEBI" id="CHEBI:30616"/>
        <dbReference type="ChEBI" id="CHEBI:61977"/>
        <dbReference type="ChEBI" id="CHEBI:456216"/>
        <dbReference type="EC" id="2.7.11.1"/>
    </reaction>
</comment>
<evidence type="ECO:0000256" key="1">
    <source>
        <dbReference type="ARBA" id="ARBA00004251"/>
    </source>
</evidence>
<keyword evidence="8 20" id="KW-0732">Signal</keyword>
<feature type="transmembrane region" description="Helical" evidence="19">
    <location>
        <begin position="253"/>
        <end position="273"/>
    </location>
</feature>
<dbReference type="Pfam" id="PF00069">
    <property type="entry name" value="Pkinase"/>
    <property type="match status" value="1"/>
</dbReference>
<proteinExistence type="predicted"/>
<dbReference type="Gramene" id="TraesCS3A03G0070000.5">
    <property type="protein sequence ID" value="TraesCS3A03G0070000.5.CDS"/>
    <property type="gene ID" value="TraesCS3A03G0070000"/>
</dbReference>
<evidence type="ECO:0000256" key="12">
    <source>
        <dbReference type="ARBA" id="ARBA00022989"/>
    </source>
</evidence>
<dbReference type="PANTHER" id="PTHR46008:SF2">
    <property type="entry name" value="LEAF RUST 10 DISEASE-RESISTANCE LOCUS RECEPTOR-LIKE PROTEIN KINASE-LIKE 1.4"/>
    <property type="match status" value="1"/>
</dbReference>
<dbReference type="PANTHER" id="PTHR46008">
    <property type="entry name" value="LEAF RUST 10 DISEASE-RESISTANCE LOCUS RECEPTOR-LIKE PROTEIN KINASE-LIKE 1.4"/>
    <property type="match status" value="1"/>
</dbReference>
<dbReference type="PROSITE" id="PS00107">
    <property type="entry name" value="PROTEIN_KINASE_ATP"/>
    <property type="match status" value="1"/>
</dbReference>
<comment type="catalytic activity">
    <reaction evidence="17">
        <text>L-seryl-[protein] + ATP = O-phospho-L-seryl-[protein] + ADP + H(+)</text>
        <dbReference type="Rhea" id="RHEA:17989"/>
        <dbReference type="Rhea" id="RHEA-COMP:9863"/>
        <dbReference type="Rhea" id="RHEA-COMP:11604"/>
        <dbReference type="ChEBI" id="CHEBI:15378"/>
        <dbReference type="ChEBI" id="CHEBI:29999"/>
        <dbReference type="ChEBI" id="CHEBI:30616"/>
        <dbReference type="ChEBI" id="CHEBI:83421"/>
        <dbReference type="ChEBI" id="CHEBI:456216"/>
        <dbReference type="EC" id="2.7.11.1"/>
    </reaction>
</comment>
<accession>A0A3B6E9E9</accession>
<evidence type="ECO:0000256" key="16">
    <source>
        <dbReference type="ARBA" id="ARBA00047899"/>
    </source>
</evidence>
<keyword evidence="10" id="KW-0418">Kinase</keyword>